<reference evidence="4" key="3">
    <citation type="submission" date="2018-08" db="UniProtKB">
        <authorList>
            <consortium name="EnsemblPlants"/>
        </authorList>
    </citation>
    <scope>IDENTIFICATION</scope>
    <source>
        <strain evidence="4">Yugu1</strain>
    </source>
</reference>
<dbReference type="HOGENOM" id="CLU_095560_0_0_1"/>
<dbReference type="PANTHER" id="PTHR31268">
    <property type="match status" value="1"/>
</dbReference>
<evidence type="ECO:0000256" key="1">
    <source>
        <dbReference type="ARBA" id="ARBA00023277"/>
    </source>
</evidence>
<feature type="region of interest" description="Disordered" evidence="2">
    <location>
        <begin position="75"/>
        <end position="141"/>
    </location>
</feature>
<evidence type="ECO:0000313" key="4">
    <source>
        <dbReference type="EnsemblPlants" id="KQK88616"/>
    </source>
</evidence>
<accession>K4AL08</accession>
<evidence type="ECO:0000313" key="5">
    <source>
        <dbReference type="Proteomes" id="UP000004995"/>
    </source>
</evidence>
<dbReference type="InterPro" id="IPR008811">
    <property type="entry name" value="Glycosyl_hydrolases_36"/>
</dbReference>
<reference evidence="3 5" key="1">
    <citation type="journal article" date="2012" name="Nat. Biotechnol.">
        <title>Reference genome sequence of the model plant Setaria.</title>
        <authorList>
            <person name="Bennetzen J.L."/>
            <person name="Schmutz J."/>
            <person name="Wang H."/>
            <person name="Percifield R."/>
            <person name="Hawkins J."/>
            <person name="Pontaroli A.C."/>
            <person name="Estep M."/>
            <person name="Feng L."/>
            <person name="Vaughn J.N."/>
            <person name="Grimwood J."/>
            <person name="Jenkins J."/>
            <person name="Barry K."/>
            <person name="Lindquist E."/>
            <person name="Hellsten U."/>
            <person name="Deshpande S."/>
            <person name="Wang X."/>
            <person name="Wu X."/>
            <person name="Mitros T."/>
            <person name="Triplett J."/>
            <person name="Yang X."/>
            <person name="Ye C.Y."/>
            <person name="Mauro-Herrera M."/>
            <person name="Wang L."/>
            <person name="Li P."/>
            <person name="Sharma M."/>
            <person name="Sharma R."/>
            <person name="Ronald P.C."/>
            <person name="Panaud O."/>
            <person name="Kellogg E.A."/>
            <person name="Brutnell T.P."/>
            <person name="Doust A.N."/>
            <person name="Tuskan G.A."/>
            <person name="Rokhsar D."/>
            <person name="Devos K.M."/>
        </authorList>
    </citation>
    <scope>NUCLEOTIDE SEQUENCE [LARGE SCALE GENOMIC DNA]</scope>
    <source>
        <strain evidence="5">cv. Yugu1</strain>
        <strain evidence="3">Yugu1</strain>
    </source>
</reference>
<dbReference type="eggNOG" id="ENOG502QPVE">
    <property type="taxonomic scope" value="Eukaryota"/>
</dbReference>
<dbReference type="Pfam" id="PF05691">
    <property type="entry name" value="Raffinose_syn"/>
    <property type="match status" value="2"/>
</dbReference>
<reference evidence="3" key="2">
    <citation type="submission" date="2015-07" db="EMBL/GenBank/DDBJ databases">
        <authorList>
            <person name="Noorani M."/>
        </authorList>
    </citation>
    <scope>NUCLEOTIDE SEQUENCE</scope>
    <source>
        <strain evidence="3">Yugu1</strain>
    </source>
</reference>
<dbReference type="Gramene" id="KQK88616">
    <property type="protein sequence ID" value="KQK88616"/>
    <property type="gene ID" value="SETIT_039587mg"/>
</dbReference>
<sequence length="264" mass="28533">MAHALPSCALTAAIAAVKSALKTFRIRAEKKLPGIVNYFGWCTWDTFYQDVSQEDVEAGLRSLIAAAQVRHRRRRLAVRRHTDQATTPTPTSPLAGMSRLACPGSSASRRTASSRTLMTRPSASKDGGARDEGGVRTQCPGRGPWHAITSYCGSVRPDAAHGRDGALLLKLAVSQGVTGCRGERARDDDRHAHPARARLRSPVYRFYDELHAYLATGSVDGIKVDVQSVLDTLGAGHGGRVQLTKQDHQALDASIAKNFQENLP</sequence>
<feature type="compositionally biased region" description="Low complexity" evidence="2">
    <location>
        <begin position="105"/>
        <end position="116"/>
    </location>
</feature>
<dbReference type="Proteomes" id="UP000004995">
    <property type="component" value="Unassembled WGS sequence"/>
</dbReference>
<dbReference type="EMBL" id="AGNK02005555">
    <property type="status" value="NOT_ANNOTATED_CDS"/>
    <property type="molecule type" value="Genomic_DNA"/>
</dbReference>
<dbReference type="STRING" id="4555.K4AL08"/>
<dbReference type="PANTHER" id="PTHR31268:SF5">
    <property type="entry name" value="GALACTINOL--SUCROSE GALACTOSYLTRANSFERASE 6-RELATED"/>
    <property type="match status" value="1"/>
</dbReference>
<evidence type="ECO:0000256" key="2">
    <source>
        <dbReference type="SAM" id="MobiDB-lite"/>
    </source>
</evidence>
<dbReference type="OrthoDB" id="1727138at2759"/>
<keyword evidence="5" id="KW-1185">Reference proteome</keyword>
<name>K4AL08_SETIT</name>
<dbReference type="EnsemblPlants" id="KQK88616">
    <property type="protein sequence ID" value="KQK88616"/>
    <property type="gene ID" value="SETIT_039587mg"/>
</dbReference>
<dbReference type="EMBL" id="CM003536">
    <property type="protein sequence ID" value="RCV42405.1"/>
    <property type="molecule type" value="Genomic_DNA"/>
</dbReference>
<evidence type="ECO:0000313" key="3">
    <source>
        <dbReference type="EMBL" id="RCV42405.1"/>
    </source>
</evidence>
<protein>
    <submittedName>
        <fullName evidence="3 4">Uncharacterized protein</fullName>
    </submittedName>
</protein>
<gene>
    <name evidence="3" type="ORF">SETIT_9G213900v2</name>
</gene>
<organism evidence="3">
    <name type="scientific">Setaria italica</name>
    <name type="common">Foxtail millet</name>
    <name type="synonym">Panicum italicum</name>
    <dbReference type="NCBI Taxonomy" id="4555"/>
    <lineage>
        <taxon>Eukaryota</taxon>
        <taxon>Viridiplantae</taxon>
        <taxon>Streptophyta</taxon>
        <taxon>Embryophyta</taxon>
        <taxon>Tracheophyta</taxon>
        <taxon>Spermatophyta</taxon>
        <taxon>Magnoliopsida</taxon>
        <taxon>Liliopsida</taxon>
        <taxon>Poales</taxon>
        <taxon>Poaceae</taxon>
        <taxon>PACMAD clade</taxon>
        <taxon>Panicoideae</taxon>
        <taxon>Panicodae</taxon>
        <taxon>Paniceae</taxon>
        <taxon>Cenchrinae</taxon>
        <taxon>Setaria</taxon>
    </lineage>
</organism>
<dbReference type="AlphaFoldDB" id="K4AL08"/>
<proteinExistence type="predicted"/>
<keyword evidence="1" id="KW-0119">Carbohydrate metabolism</keyword>